<evidence type="ECO:0000313" key="2">
    <source>
        <dbReference type="Proteomes" id="UP001303473"/>
    </source>
</evidence>
<protein>
    <submittedName>
        <fullName evidence="1">Uncharacterized protein</fullName>
    </submittedName>
</protein>
<feature type="non-terminal residue" evidence="1">
    <location>
        <position position="1"/>
    </location>
</feature>
<sequence>EGDYVKLPLNKRHKTVSTIRTTPKTATTWRPRLSDPVSQPWKIYTPAHSGKCSSRRSIPSSLSIYASHDKERAVRAVFIRFKEWQLQNVSLKRVIENNIITF</sequence>
<name>A0AAN6MX28_9PEZI</name>
<keyword evidence="2" id="KW-1185">Reference proteome</keyword>
<dbReference type="EMBL" id="MU853942">
    <property type="protein sequence ID" value="KAK3935086.1"/>
    <property type="molecule type" value="Genomic_DNA"/>
</dbReference>
<reference evidence="2" key="1">
    <citation type="journal article" date="2023" name="Mol. Phylogenet. Evol.">
        <title>Genome-scale phylogeny and comparative genomics of the fungal order Sordariales.</title>
        <authorList>
            <person name="Hensen N."/>
            <person name="Bonometti L."/>
            <person name="Westerberg I."/>
            <person name="Brannstrom I.O."/>
            <person name="Guillou S."/>
            <person name="Cros-Aarteil S."/>
            <person name="Calhoun S."/>
            <person name="Haridas S."/>
            <person name="Kuo A."/>
            <person name="Mondo S."/>
            <person name="Pangilinan J."/>
            <person name="Riley R."/>
            <person name="LaButti K."/>
            <person name="Andreopoulos B."/>
            <person name="Lipzen A."/>
            <person name="Chen C."/>
            <person name="Yan M."/>
            <person name="Daum C."/>
            <person name="Ng V."/>
            <person name="Clum A."/>
            <person name="Steindorff A."/>
            <person name="Ohm R.A."/>
            <person name="Martin F."/>
            <person name="Silar P."/>
            <person name="Natvig D.O."/>
            <person name="Lalanne C."/>
            <person name="Gautier V."/>
            <person name="Ament-Velasquez S.L."/>
            <person name="Kruys A."/>
            <person name="Hutchinson M.I."/>
            <person name="Powell A.J."/>
            <person name="Barry K."/>
            <person name="Miller A.N."/>
            <person name="Grigoriev I.V."/>
            <person name="Debuchy R."/>
            <person name="Gladieux P."/>
            <person name="Hiltunen Thoren M."/>
            <person name="Johannesson H."/>
        </authorList>
    </citation>
    <scope>NUCLEOTIDE SEQUENCE [LARGE SCALE GENOMIC DNA]</scope>
    <source>
        <strain evidence="2">CBS 340.73</strain>
    </source>
</reference>
<organism evidence="1 2">
    <name type="scientific">Diplogelasinospora grovesii</name>
    <dbReference type="NCBI Taxonomy" id="303347"/>
    <lineage>
        <taxon>Eukaryota</taxon>
        <taxon>Fungi</taxon>
        <taxon>Dikarya</taxon>
        <taxon>Ascomycota</taxon>
        <taxon>Pezizomycotina</taxon>
        <taxon>Sordariomycetes</taxon>
        <taxon>Sordariomycetidae</taxon>
        <taxon>Sordariales</taxon>
        <taxon>Diplogelasinosporaceae</taxon>
        <taxon>Diplogelasinospora</taxon>
    </lineage>
</organism>
<dbReference type="AlphaFoldDB" id="A0AAN6MX28"/>
<comment type="caution">
    <text evidence="1">The sequence shown here is derived from an EMBL/GenBank/DDBJ whole genome shotgun (WGS) entry which is preliminary data.</text>
</comment>
<dbReference type="Proteomes" id="UP001303473">
    <property type="component" value="Unassembled WGS sequence"/>
</dbReference>
<accession>A0AAN6MX28</accession>
<gene>
    <name evidence="1" type="ORF">QBC46DRAFT_272525</name>
</gene>
<evidence type="ECO:0000313" key="1">
    <source>
        <dbReference type="EMBL" id="KAK3935086.1"/>
    </source>
</evidence>
<proteinExistence type="predicted"/>